<dbReference type="EMBL" id="CP049055">
    <property type="protein sequence ID" value="QII11481.1"/>
    <property type="molecule type" value="Genomic_DNA"/>
</dbReference>
<organism evidence="1 2">
    <name type="scientific">Kuenenia stuttgartiensis</name>
    <dbReference type="NCBI Taxonomy" id="174633"/>
    <lineage>
        <taxon>Bacteria</taxon>
        <taxon>Pseudomonadati</taxon>
        <taxon>Planctomycetota</taxon>
        <taxon>Candidatus Brocadiia</taxon>
        <taxon>Candidatus Brocadiales</taxon>
        <taxon>Candidatus Brocadiaceae</taxon>
        <taxon>Candidatus Kuenenia</taxon>
    </lineage>
</organism>
<dbReference type="Proteomes" id="UP000501926">
    <property type="component" value="Chromosome"/>
</dbReference>
<protein>
    <submittedName>
        <fullName evidence="1">Uncharacterized protein</fullName>
    </submittedName>
</protein>
<dbReference type="AlphaFoldDB" id="A0A6G7GPW9"/>
<name>A0A6G7GPW9_KUEST</name>
<gene>
    <name evidence="1" type="ORF">KsCSTR_21020</name>
</gene>
<accession>A0A6G7GPW9</accession>
<sequence length="50" mass="5635">MVSDAAVIQYLCLNAEEPDFLTTLEMLDINAWHPSLSLETNLYPQISRAP</sequence>
<evidence type="ECO:0000313" key="2">
    <source>
        <dbReference type="Proteomes" id="UP000501926"/>
    </source>
</evidence>
<reference evidence="1 2" key="1">
    <citation type="submission" date="2020-02" db="EMBL/GenBank/DDBJ databases">
        <title>Newly sequenced genome of strain CSTR1 showed variability in Candidatus Kuenenia stuttgartiensis genomes.</title>
        <authorList>
            <person name="Ding C."/>
            <person name="Adrian L."/>
        </authorList>
    </citation>
    <scope>NUCLEOTIDE SEQUENCE [LARGE SCALE GENOMIC DNA]</scope>
    <source>
        <strain evidence="1 2">CSTR1</strain>
    </source>
</reference>
<proteinExistence type="predicted"/>
<evidence type="ECO:0000313" key="1">
    <source>
        <dbReference type="EMBL" id="QII11481.1"/>
    </source>
</evidence>